<name>A0ABW6RS72_9NOCA</name>
<evidence type="ECO:0000313" key="1">
    <source>
        <dbReference type="EMBL" id="MFF3566846.1"/>
    </source>
</evidence>
<accession>A0ABW6RS72</accession>
<reference evidence="1 2" key="1">
    <citation type="submission" date="2024-10" db="EMBL/GenBank/DDBJ databases">
        <title>The Natural Products Discovery Center: Release of the First 8490 Sequenced Strains for Exploring Actinobacteria Biosynthetic Diversity.</title>
        <authorList>
            <person name="Kalkreuter E."/>
            <person name="Kautsar S.A."/>
            <person name="Yang D."/>
            <person name="Bader C.D."/>
            <person name="Teijaro C.N."/>
            <person name="Fluegel L."/>
            <person name="Davis C.M."/>
            <person name="Simpson J.R."/>
            <person name="Lauterbach L."/>
            <person name="Steele A.D."/>
            <person name="Gui C."/>
            <person name="Meng S."/>
            <person name="Li G."/>
            <person name="Viehrig K."/>
            <person name="Ye F."/>
            <person name="Su P."/>
            <person name="Kiefer A.F."/>
            <person name="Nichols A."/>
            <person name="Cepeda A.J."/>
            <person name="Yan W."/>
            <person name="Fan B."/>
            <person name="Jiang Y."/>
            <person name="Adhikari A."/>
            <person name="Zheng C.-J."/>
            <person name="Schuster L."/>
            <person name="Cowan T.M."/>
            <person name="Smanski M.J."/>
            <person name="Chevrette M.G."/>
            <person name="De Carvalho L.P.S."/>
            <person name="Shen B."/>
        </authorList>
    </citation>
    <scope>NUCLEOTIDE SEQUENCE [LARGE SCALE GENOMIC DNA]</scope>
    <source>
        <strain evidence="1 2">NPDC002593</strain>
    </source>
</reference>
<dbReference type="RefSeq" id="WP_387402520.1">
    <property type="nucleotide sequence ID" value="NZ_JBIAQY010000001.1"/>
</dbReference>
<protein>
    <submittedName>
        <fullName evidence="1">Uncharacterized protein</fullName>
    </submittedName>
</protein>
<dbReference type="EMBL" id="JBIAQY010000001">
    <property type="protein sequence ID" value="MFF3566846.1"/>
    <property type="molecule type" value="Genomic_DNA"/>
</dbReference>
<gene>
    <name evidence="1" type="ORF">ACFYXQ_03595</name>
</gene>
<comment type="caution">
    <text evidence="1">The sequence shown here is derived from an EMBL/GenBank/DDBJ whole genome shotgun (WGS) entry which is preliminary data.</text>
</comment>
<keyword evidence="2" id="KW-1185">Reference proteome</keyword>
<proteinExistence type="predicted"/>
<dbReference type="Proteomes" id="UP001601992">
    <property type="component" value="Unassembled WGS sequence"/>
</dbReference>
<evidence type="ECO:0000313" key="2">
    <source>
        <dbReference type="Proteomes" id="UP001601992"/>
    </source>
</evidence>
<sequence>MNDITPTHSLAAVAVALHEMFDASAHAPDSFELWVALAHEAARLLAANTAAPQWVPVFTVYRKLRTSARFHPGTGRVEITSGQLAGTTYRDFDGAARAVVTDHPLAQHVSAVVGDLPTWRLNSVHHNPGPRARVRRAAS</sequence>
<organism evidence="1 2">
    <name type="scientific">Nocardia jiangxiensis</name>
    <dbReference type="NCBI Taxonomy" id="282685"/>
    <lineage>
        <taxon>Bacteria</taxon>
        <taxon>Bacillati</taxon>
        <taxon>Actinomycetota</taxon>
        <taxon>Actinomycetes</taxon>
        <taxon>Mycobacteriales</taxon>
        <taxon>Nocardiaceae</taxon>
        <taxon>Nocardia</taxon>
    </lineage>
</organism>